<dbReference type="CDD" id="cd06267">
    <property type="entry name" value="PBP1_LacI_sugar_binding-like"/>
    <property type="match status" value="1"/>
</dbReference>
<sequence>MATIQEVAKLANVSVGSVSRYLNGHKLKDANMKQIEAAIQKLDYQQNYSAKGLKSNRTMSIGLLMNNAQSIFSAAMIATLADELEKLGYSMLFSGFQKNKSQLGTKLDFLLSRKVDGLIVFEAEQEWQETKKLKNLDIPVVSINTPLDFPKVDSITMDNRESTKLVVKKMIAYGHKEIGIIAGLQKDYIARERLEGALEAFEEMQVPLIGHAKIYYGDYSKESGYAGLNSLLQQQTSAIFVCNYNMSLGALQAISEKEIQLGKELSFASFDYFDASDIFKPKLTVIRQPVTDISLLAAEQIVKKIQEENTVDGEKFVIPNKILWRDSVRRMNN</sequence>
<evidence type="ECO:0000313" key="7">
    <source>
        <dbReference type="EMBL" id="GBD67985.1"/>
    </source>
</evidence>
<reference evidence="7 8" key="1">
    <citation type="submission" date="2016-05" db="EMBL/GenBank/DDBJ databases">
        <title>Whole genome sequencing of Tetragenococcus halophilus subsp. halophilus NISL 7118.</title>
        <authorList>
            <person name="Shiwa Y."/>
            <person name="Nishimura I."/>
            <person name="Yoshikawa H."/>
            <person name="Koyama Y."/>
            <person name="Oguma T."/>
        </authorList>
    </citation>
    <scope>NUCLEOTIDE SEQUENCE [LARGE SCALE GENOMIC DNA]</scope>
    <source>
        <strain evidence="7 8">NISL 7118</strain>
    </source>
</reference>
<dbReference type="GO" id="GO:0003700">
    <property type="term" value="F:DNA-binding transcription factor activity"/>
    <property type="evidence" value="ECO:0007669"/>
    <property type="project" value="TreeGrafter"/>
</dbReference>
<dbReference type="SMART" id="SM00354">
    <property type="entry name" value="HTH_LACI"/>
    <property type="match status" value="1"/>
</dbReference>
<evidence type="ECO:0000259" key="5">
    <source>
        <dbReference type="PROSITE" id="PS50932"/>
    </source>
</evidence>
<dbReference type="PANTHER" id="PTHR30146:SF148">
    <property type="entry name" value="HTH-TYPE TRANSCRIPTIONAL REPRESSOR PURR-RELATED"/>
    <property type="match status" value="1"/>
</dbReference>
<dbReference type="Gene3D" id="1.10.260.40">
    <property type="entry name" value="lambda repressor-like DNA-binding domains"/>
    <property type="match status" value="1"/>
</dbReference>
<comment type="caution">
    <text evidence="7">The sequence shown here is derived from an EMBL/GenBank/DDBJ whole genome shotgun (WGS) entry which is preliminary data.</text>
</comment>
<evidence type="ECO:0000256" key="1">
    <source>
        <dbReference type="ARBA" id="ARBA00022491"/>
    </source>
</evidence>
<dbReference type="SUPFAM" id="SSF47413">
    <property type="entry name" value="lambda repressor-like DNA-binding domains"/>
    <property type="match status" value="1"/>
</dbReference>
<dbReference type="CDD" id="cd01392">
    <property type="entry name" value="HTH_LacI"/>
    <property type="match status" value="1"/>
</dbReference>
<proteinExistence type="predicted"/>
<accession>A0A2H6CSL8</accession>
<dbReference type="InterPro" id="IPR010982">
    <property type="entry name" value="Lambda_DNA-bd_dom_sf"/>
</dbReference>
<dbReference type="Proteomes" id="UP000236214">
    <property type="component" value="Unassembled WGS sequence"/>
</dbReference>
<keyword evidence="1" id="KW-0678">Repressor</keyword>
<protein>
    <submittedName>
        <fullName evidence="7">Uncharacterized protein</fullName>
    </submittedName>
</protein>
<feature type="domain" description="HTH lacI-type" evidence="5">
    <location>
        <begin position="2"/>
        <end position="55"/>
    </location>
</feature>
<evidence type="ECO:0000256" key="4">
    <source>
        <dbReference type="ARBA" id="ARBA00023163"/>
    </source>
</evidence>
<dbReference type="PROSITE" id="PS00356">
    <property type="entry name" value="HTH_LACI_1"/>
    <property type="match status" value="1"/>
</dbReference>
<dbReference type="PROSITE" id="PS50932">
    <property type="entry name" value="HTH_LACI_2"/>
    <property type="match status" value="1"/>
</dbReference>
<keyword evidence="2" id="KW-0805">Transcription regulation</keyword>
<evidence type="ECO:0000256" key="3">
    <source>
        <dbReference type="ARBA" id="ARBA00023125"/>
    </source>
</evidence>
<dbReference type="GO" id="GO:0000976">
    <property type="term" value="F:transcription cis-regulatory region binding"/>
    <property type="evidence" value="ECO:0007669"/>
    <property type="project" value="TreeGrafter"/>
</dbReference>
<dbReference type="SUPFAM" id="SSF53822">
    <property type="entry name" value="Periplasmic binding protein-like I"/>
    <property type="match status" value="1"/>
</dbReference>
<dbReference type="InterPro" id="IPR001387">
    <property type="entry name" value="Cro/C1-type_HTH"/>
</dbReference>
<dbReference type="Pfam" id="PF00356">
    <property type="entry name" value="LacI"/>
    <property type="match status" value="1"/>
</dbReference>
<gene>
    <name evidence="7" type="ORF">TEHN7118_0791</name>
</gene>
<evidence type="ECO:0000259" key="6">
    <source>
        <dbReference type="PROSITE" id="PS50943"/>
    </source>
</evidence>
<dbReference type="InterPro" id="IPR028082">
    <property type="entry name" value="Peripla_BP_I"/>
</dbReference>
<dbReference type="PANTHER" id="PTHR30146">
    <property type="entry name" value="LACI-RELATED TRANSCRIPTIONAL REPRESSOR"/>
    <property type="match status" value="1"/>
</dbReference>
<feature type="domain" description="HTH cro/C1-type" evidence="6">
    <location>
        <begin position="3"/>
        <end position="45"/>
    </location>
</feature>
<keyword evidence="8" id="KW-1185">Reference proteome</keyword>
<dbReference type="PROSITE" id="PS50943">
    <property type="entry name" value="HTH_CROC1"/>
    <property type="match status" value="1"/>
</dbReference>
<dbReference type="Pfam" id="PF13407">
    <property type="entry name" value="Peripla_BP_4"/>
    <property type="match status" value="1"/>
</dbReference>
<organism evidence="7 8">
    <name type="scientific">Tetragenococcus halophilus subsp. halophilus</name>
    <dbReference type="NCBI Taxonomy" id="1513897"/>
    <lineage>
        <taxon>Bacteria</taxon>
        <taxon>Bacillati</taxon>
        <taxon>Bacillota</taxon>
        <taxon>Bacilli</taxon>
        <taxon>Lactobacillales</taxon>
        <taxon>Enterococcaceae</taxon>
        <taxon>Tetragenococcus</taxon>
    </lineage>
</organism>
<dbReference type="Gene3D" id="3.40.50.2300">
    <property type="match status" value="2"/>
</dbReference>
<evidence type="ECO:0000313" key="8">
    <source>
        <dbReference type="Proteomes" id="UP000236214"/>
    </source>
</evidence>
<dbReference type="RefSeq" id="WP_103103413.1">
    <property type="nucleotide sequence ID" value="NZ_BDEC01000031.1"/>
</dbReference>
<evidence type="ECO:0000256" key="2">
    <source>
        <dbReference type="ARBA" id="ARBA00023015"/>
    </source>
</evidence>
<keyword evidence="4" id="KW-0804">Transcription</keyword>
<keyword evidence="3" id="KW-0238">DNA-binding</keyword>
<name>A0A2H6CSL8_TETHA</name>
<dbReference type="AlphaFoldDB" id="A0A2H6CSL8"/>
<dbReference type="EMBL" id="BDEC01000031">
    <property type="protein sequence ID" value="GBD67985.1"/>
    <property type="molecule type" value="Genomic_DNA"/>
</dbReference>
<dbReference type="InterPro" id="IPR000843">
    <property type="entry name" value="HTH_LacI"/>
</dbReference>
<dbReference type="InterPro" id="IPR025997">
    <property type="entry name" value="SBP_2_dom"/>
</dbReference>